<protein>
    <submittedName>
        <fullName evidence="1">Uncharacterized protein</fullName>
    </submittedName>
</protein>
<sequence>MIFDTGLRDEYRSFFYSELERLSAEDPRVFDEIMGRLGFPIRARDVADLDVEDLQNFSVDRDFFITNPGLTADVGTRAIGIVFRTGLEYTCEDGEREIAQQTRAGSFLFREAVPIALE</sequence>
<dbReference type="STRING" id="1508389.SAMN05444003_1005"/>
<proteinExistence type="predicted"/>
<dbReference type="Proteomes" id="UP000184074">
    <property type="component" value="Unassembled WGS sequence"/>
</dbReference>
<name>A0A1M5MT72_9RHOB</name>
<dbReference type="EMBL" id="FQXB01000001">
    <property type="protein sequence ID" value="SHG80456.1"/>
    <property type="molecule type" value="Genomic_DNA"/>
</dbReference>
<dbReference type="RefSeq" id="WP_072899748.1">
    <property type="nucleotide sequence ID" value="NZ_FQXB01000001.1"/>
</dbReference>
<gene>
    <name evidence="1" type="ORF">SAMN05444003_1005</name>
</gene>
<organism evidence="1 2">
    <name type="scientific">Cognatiyoonia sediminum</name>
    <dbReference type="NCBI Taxonomy" id="1508389"/>
    <lineage>
        <taxon>Bacteria</taxon>
        <taxon>Pseudomonadati</taxon>
        <taxon>Pseudomonadota</taxon>
        <taxon>Alphaproteobacteria</taxon>
        <taxon>Rhodobacterales</taxon>
        <taxon>Paracoccaceae</taxon>
        <taxon>Cognatiyoonia</taxon>
    </lineage>
</organism>
<accession>A0A1M5MT72</accession>
<evidence type="ECO:0000313" key="1">
    <source>
        <dbReference type="EMBL" id="SHG80456.1"/>
    </source>
</evidence>
<reference evidence="1 2" key="1">
    <citation type="submission" date="2016-11" db="EMBL/GenBank/DDBJ databases">
        <authorList>
            <person name="Jaros S."/>
            <person name="Januszkiewicz K."/>
            <person name="Wedrychowicz H."/>
        </authorList>
    </citation>
    <scope>NUCLEOTIDE SEQUENCE [LARGE SCALE GENOMIC DNA]</scope>
    <source>
        <strain evidence="1 2">DSM 28715</strain>
    </source>
</reference>
<keyword evidence="2" id="KW-1185">Reference proteome</keyword>
<evidence type="ECO:0000313" key="2">
    <source>
        <dbReference type="Proteomes" id="UP000184074"/>
    </source>
</evidence>
<dbReference type="AlphaFoldDB" id="A0A1M5MT72"/>